<evidence type="ECO:0000256" key="8">
    <source>
        <dbReference type="RuleBase" id="RU004447"/>
    </source>
</evidence>
<evidence type="ECO:0000256" key="4">
    <source>
        <dbReference type="ARBA" id="ARBA00022723"/>
    </source>
</evidence>
<comment type="caution">
    <text evidence="11">The sequence shown here is derived from an EMBL/GenBank/DDBJ whole genome shotgun (WGS) entry which is preliminary data.</text>
</comment>
<evidence type="ECO:0000313" key="12">
    <source>
        <dbReference type="Proteomes" id="UP000317010"/>
    </source>
</evidence>
<feature type="domain" description="Peptidase M16 C-terminal" evidence="10">
    <location>
        <begin position="212"/>
        <end position="391"/>
    </location>
</feature>
<evidence type="ECO:0000256" key="6">
    <source>
        <dbReference type="ARBA" id="ARBA00022833"/>
    </source>
</evidence>
<dbReference type="InterPro" id="IPR011249">
    <property type="entry name" value="Metalloenz_LuxS/M16"/>
</dbReference>
<dbReference type="PANTHER" id="PTHR43690:SF34">
    <property type="entry name" value="ZINC PROTEASE PQQL-LIKE"/>
    <property type="match status" value="1"/>
</dbReference>
<dbReference type="InterPro" id="IPR001431">
    <property type="entry name" value="Pept_M16_Zn_BS"/>
</dbReference>
<dbReference type="Pfam" id="PF05193">
    <property type="entry name" value="Peptidase_M16_C"/>
    <property type="match status" value="2"/>
</dbReference>
<evidence type="ECO:0000256" key="1">
    <source>
        <dbReference type="ARBA" id="ARBA00001947"/>
    </source>
</evidence>
<dbReference type="Proteomes" id="UP000317010">
    <property type="component" value="Unassembled WGS sequence"/>
</dbReference>
<keyword evidence="12" id="KW-1185">Reference proteome</keyword>
<dbReference type="GO" id="GO:0006508">
    <property type="term" value="P:proteolysis"/>
    <property type="evidence" value="ECO:0007669"/>
    <property type="project" value="UniProtKB-KW"/>
</dbReference>
<dbReference type="AlphaFoldDB" id="A0A562TWC5"/>
<comment type="cofactor">
    <cofactor evidence="1">
        <name>Zn(2+)</name>
        <dbReference type="ChEBI" id="CHEBI:29105"/>
    </cofactor>
</comment>
<evidence type="ECO:0000313" key="11">
    <source>
        <dbReference type="EMBL" id="TWI97608.1"/>
    </source>
</evidence>
<reference evidence="11 12" key="1">
    <citation type="submission" date="2019-07" db="EMBL/GenBank/DDBJ databases">
        <title>Genomic Encyclopedia of Archaeal and Bacterial Type Strains, Phase II (KMG-II): from individual species to whole genera.</title>
        <authorList>
            <person name="Goeker M."/>
        </authorList>
    </citation>
    <scope>NUCLEOTIDE SEQUENCE [LARGE SCALE GENOMIC DNA]</scope>
    <source>
        <strain evidence="11 12">ATCC BAA-1854</strain>
    </source>
</reference>
<evidence type="ECO:0000259" key="9">
    <source>
        <dbReference type="Pfam" id="PF00675"/>
    </source>
</evidence>
<sequence length="941" mass="105587">MKQTPTSIRLPFAVLIIFLGITFLSMSVKGQVLPLDPAVKVGHLPNGFTYYIRHNEEPKHRVYMYMVNKVGSVLEDEDQRGLAHFMEHMNFNGTVHFPHNELVDYLQKAGVRFGADINAYTSFDETVYELPLPSDKPDILREGMLIMHDWAQSATLDPTEIDKERGVVLEEKRLGKGAGERMQRVYWPVLLDNSRYAVRIPIGLDTVLDNFKRPTIARFYHDWYRPDLQALIIVGDINADSLEKVVKTMFSDLKNPVHERIRAKYTVALTGKNQFVAVTDKEMTSTTAEIIIKHPMLPLKTAVDYRKAIIQNLFNQMLAERYAELSRNVDPPFVGGGAGITGFMGGLDSYVASVNAKPGELEKGIKAVWRETERVKRFGFTATELERAKTAYLNGLDEQLQEKDKTSSESFVKEYQAYFLKDIAAPGIVAEAKLTRGDLPGITLSEVNNLAAEYITTTNRVVLIQAPDKDKNTLPNELIVNNWLRSVETENLSPYKDEVSKLPLLAVSPIPGKIIDEQQNKVLNITTITLNNGVKVILKPTDYKNDEIQFSAFAPGGTSLYSDADYQSAANAAGVIVSGGAGNFNTTELSKFLEEKQVGVAPYISDRYQGFSGSSTQKDLETAFQMIYAEFNEPRKDSVIFKGIIEKSKAALANRGNDPKNVFNDTVSAILSNYNVRRTGPTLEKLQEVNLDRAYTIYKERFSDASNFTFTFVGSIDTNVIKPLLEKYLGSLPSTNGHEVARDLGIHIPEGRIEKTIYKGSEPQSTVLLIFSGKFDYSAANSVKLDALKEALEIRLLQRLREDESGVYSPSVSEQTTKYPQQRYSFVIQFSCAPQNVDKLIASTLDEIAKLRNDGPLQENVDKWRTEGKNSLEPQLKTNGFWLGYINGQLQNNEDMEQVNHYNALLDDVTPASLKEMAGKYLTGDNYIRLVLLPETSLRRN</sequence>
<dbReference type="InterPro" id="IPR011765">
    <property type="entry name" value="Pept_M16_N"/>
</dbReference>
<evidence type="ECO:0000256" key="3">
    <source>
        <dbReference type="ARBA" id="ARBA00022670"/>
    </source>
</evidence>
<organism evidence="11 12">
    <name type="scientific">Mucilaginibacter frigoritolerans</name>
    <dbReference type="NCBI Taxonomy" id="652788"/>
    <lineage>
        <taxon>Bacteria</taxon>
        <taxon>Pseudomonadati</taxon>
        <taxon>Bacteroidota</taxon>
        <taxon>Sphingobacteriia</taxon>
        <taxon>Sphingobacteriales</taxon>
        <taxon>Sphingobacteriaceae</taxon>
        <taxon>Mucilaginibacter</taxon>
    </lineage>
</organism>
<dbReference type="RefSeq" id="WP_144914436.1">
    <property type="nucleotide sequence ID" value="NZ_VLLI01000010.1"/>
</dbReference>
<feature type="domain" description="Peptidase M16 C-terminal" evidence="10">
    <location>
        <begin position="689"/>
        <end position="863"/>
    </location>
</feature>
<comment type="similarity">
    <text evidence="2 8">Belongs to the peptidase M16 family.</text>
</comment>
<dbReference type="Gene3D" id="3.30.830.10">
    <property type="entry name" value="Metalloenzyme, LuxS/M16 peptidase-like"/>
    <property type="match status" value="4"/>
</dbReference>
<evidence type="ECO:0000256" key="7">
    <source>
        <dbReference type="ARBA" id="ARBA00023049"/>
    </source>
</evidence>
<dbReference type="InterPro" id="IPR050626">
    <property type="entry name" value="Peptidase_M16"/>
</dbReference>
<evidence type="ECO:0000256" key="2">
    <source>
        <dbReference type="ARBA" id="ARBA00007261"/>
    </source>
</evidence>
<proteinExistence type="inferred from homology"/>
<dbReference type="Pfam" id="PF00675">
    <property type="entry name" value="Peptidase_M16"/>
    <property type="match status" value="1"/>
</dbReference>
<evidence type="ECO:0000259" key="10">
    <source>
        <dbReference type="Pfam" id="PF05193"/>
    </source>
</evidence>
<keyword evidence="5" id="KW-0378">Hydrolase</keyword>
<dbReference type="PANTHER" id="PTHR43690">
    <property type="entry name" value="NARDILYSIN"/>
    <property type="match status" value="1"/>
</dbReference>
<dbReference type="EMBL" id="VLLI01000010">
    <property type="protein sequence ID" value="TWI97608.1"/>
    <property type="molecule type" value="Genomic_DNA"/>
</dbReference>
<dbReference type="OrthoDB" id="9811314at2"/>
<accession>A0A562TWC5</accession>
<keyword evidence="3 11" id="KW-0645">Protease</keyword>
<keyword evidence="7" id="KW-0482">Metalloprotease</keyword>
<keyword evidence="6" id="KW-0862">Zinc</keyword>
<dbReference type="InterPro" id="IPR007863">
    <property type="entry name" value="Peptidase_M16_C"/>
</dbReference>
<dbReference type="PROSITE" id="PS00143">
    <property type="entry name" value="INSULINASE"/>
    <property type="match status" value="1"/>
</dbReference>
<protein>
    <submittedName>
        <fullName evidence="11">Zinc protease</fullName>
    </submittedName>
</protein>
<evidence type="ECO:0000256" key="5">
    <source>
        <dbReference type="ARBA" id="ARBA00022801"/>
    </source>
</evidence>
<dbReference type="GO" id="GO:0046872">
    <property type="term" value="F:metal ion binding"/>
    <property type="evidence" value="ECO:0007669"/>
    <property type="project" value="UniProtKB-KW"/>
</dbReference>
<dbReference type="SUPFAM" id="SSF63411">
    <property type="entry name" value="LuxS/MPP-like metallohydrolase"/>
    <property type="match status" value="4"/>
</dbReference>
<gene>
    <name evidence="11" type="ORF">JN11_03430</name>
</gene>
<name>A0A562TWC5_9SPHI</name>
<feature type="domain" description="Peptidase M16 N-terminal" evidence="9">
    <location>
        <begin position="54"/>
        <end position="171"/>
    </location>
</feature>
<keyword evidence="4" id="KW-0479">Metal-binding</keyword>
<dbReference type="GO" id="GO:0004222">
    <property type="term" value="F:metalloendopeptidase activity"/>
    <property type="evidence" value="ECO:0007669"/>
    <property type="project" value="InterPro"/>
</dbReference>